<dbReference type="Pfam" id="PF04122">
    <property type="entry name" value="CW_binding_2"/>
    <property type="match status" value="3"/>
</dbReference>
<dbReference type="Gene3D" id="3.40.50.12090">
    <property type="match status" value="2"/>
</dbReference>
<feature type="compositionally biased region" description="Basic and acidic residues" evidence="2">
    <location>
        <begin position="1111"/>
        <end position="1129"/>
    </location>
</feature>
<keyword evidence="1" id="KW-0175">Coiled coil</keyword>
<name>A0AAW9MP83_9FIRM</name>
<dbReference type="InterPro" id="IPR051922">
    <property type="entry name" value="Bact_Sporulation_Assoc"/>
</dbReference>
<feature type="coiled-coil region" evidence="1">
    <location>
        <begin position="675"/>
        <end position="712"/>
    </location>
</feature>
<gene>
    <name evidence="4" type="ORF">VLK81_04795</name>
</gene>
<dbReference type="Pfam" id="PF07554">
    <property type="entry name" value="FIVAR"/>
    <property type="match status" value="3"/>
</dbReference>
<evidence type="ECO:0000256" key="3">
    <source>
        <dbReference type="SAM" id="SignalP"/>
    </source>
</evidence>
<dbReference type="Gene3D" id="3.80.10.10">
    <property type="entry name" value="Ribonuclease Inhibitor"/>
    <property type="match status" value="3"/>
</dbReference>
<proteinExistence type="predicted"/>
<dbReference type="EMBL" id="JAYKOT010000003">
    <property type="protein sequence ID" value="MEB3429338.1"/>
    <property type="molecule type" value="Genomic_DNA"/>
</dbReference>
<dbReference type="RefSeq" id="WP_324619535.1">
    <property type="nucleotide sequence ID" value="NZ_JAYKOT010000003.1"/>
</dbReference>
<evidence type="ECO:0000256" key="1">
    <source>
        <dbReference type="SAM" id="Coils"/>
    </source>
</evidence>
<organism evidence="4 5">
    <name type="scientific">Citroniella saccharovorans</name>
    <dbReference type="NCBI Taxonomy" id="2053367"/>
    <lineage>
        <taxon>Bacteria</taxon>
        <taxon>Bacillati</taxon>
        <taxon>Bacillota</taxon>
        <taxon>Tissierellia</taxon>
        <taxon>Tissierellales</taxon>
        <taxon>Peptoniphilaceae</taxon>
        <taxon>Citroniella</taxon>
    </lineage>
</organism>
<evidence type="ECO:0000313" key="4">
    <source>
        <dbReference type="EMBL" id="MEB3429338.1"/>
    </source>
</evidence>
<protein>
    <submittedName>
        <fullName evidence="4">Leucine-rich repeat protein</fullName>
    </submittedName>
</protein>
<dbReference type="Gene3D" id="1.20.1270.90">
    <property type="entry name" value="AF1782-like"/>
    <property type="match status" value="2"/>
</dbReference>
<dbReference type="InterPro" id="IPR032675">
    <property type="entry name" value="LRR_dom_sf"/>
</dbReference>
<dbReference type="PANTHER" id="PTHR30032">
    <property type="entry name" value="N-ACETYLMURAMOYL-L-ALANINE AMIDASE-RELATED"/>
    <property type="match status" value="1"/>
</dbReference>
<reference evidence="4 5" key="1">
    <citation type="submission" date="2024-01" db="EMBL/GenBank/DDBJ databases">
        <title>Complete genome sequence of Citroniella saccharovorans strain M6.X9, isolated from human fecal sample.</title>
        <authorList>
            <person name="Cheng G."/>
            <person name="Westerholm M."/>
            <person name="Schnurer A."/>
        </authorList>
    </citation>
    <scope>NUCLEOTIDE SEQUENCE [LARGE SCALE GENOMIC DNA]</scope>
    <source>
        <strain evidence="4 5">DSM 29873</strain>
    </source>
</reference>
<dbReference type="Pfam" id="PF13306">
    <property type="entry name" value="LRR_5"/>
    <property type="match status" value="3"/>
</dbReference>
<dbReference type="SUPFAM" id="SSF52058">
    <property type="entry name" value="L domain-like"/>
    <property type="match status" value="1"/>
</dbReference>
<comment type="caution">
    <text evidence="4">The sequence shown here is derived from an EMBL/GenBank/DDBJ whole genome shotgun (WGS) entry which is preliminary data.</text>
</comment>
<dbReference type="Gene3D" id="1.20.1270.70">
    <property type="entry name" value="Designed single chain three-helix bundle"/>
    <property type="match status" value="1"/>
</dbReference>
<feature type="region of interest" description="Disordered" evidence="2">
    <location>
        <begin position="1090"/>
        <end position="1129"/>
    </location>
</feature>
<dbReference type="InterPro" id="IPR007253">
    <property type="entry name" value="Cell_wall-bd_2"/>
</dbReference>
<sequence>MKNKRILAMLLAFVMVFTALPTTLLAAANPPTLNEALTAESDFVFDEATGTIKKYKGTDSEVVIPSEIKGTKVREIGRQAFGRKKLTSVVIPEGVEVIGDGAFGGNLFTELKLPEGLKKIGNQAFMANVNLKTINFPDSLKTIGHSIFMSDKALEGELTLGSNLELLDRYTFGDGDVKKLGSQNVKLNIAPGKTKLTILRGTFGSEQTNVDIPQGRPLLIKVNAFRTEEPVTLDFGTIDIKKGISKEDLIKKLQEKVLLNLYVTENDYKSLTEIGKGYELPIDWKLDSIDTNSEGEVSVESLFSFVDNDLRTTLELSPDEELTALSNRLTEIKLVGKLNFKDEIEEPSEPEDPSASKWTQEDFTYGPFPYKNRMEEETFKFGVTGFSEKGKSKIAKNHDLVIPKEVTIDGSVKQIEGIAAHAFKNIKMNSVTFSKVDKGIGFVIKDSAFENTGLNKVTLQEGLISIETRVFMNDNLTEISIPSTVWKIGSESFLGNKISKLDISDDVNMIQIDNYSFEGNKLSLVKLPYSIFKFRDFVFRDNPGYENSGVVRLETRNPDHLSSTTYIIPENEFHKVVLVTNVDRSELFKELGKVKKIERSDYKEEDLAEFDKVLNEVKKIFKDQESTQDQIDKALNDLIAAETKLRSTSPDRTKLRDSINRAEELIEGMFTPDSYKTMKDALNEAKRVLKDLNASSEEVKNAQINLDKAIDNLVINEKALYTSEDFTYEGKTITGFSESGKEKFKVNKNLILPDTNPEGEYIEVIGKGAFSLEKDPGVKFGTDTVSSANGMVSVKLPKYLKRIEESALRLNNFKNIEFPNTLEYIGIAALNGNRLEKVYLPDSVKEVEGGAFSLNQITELRLSPNMTKVSDGTFARNIYLKKLVIPEGIEVIEGSAFQGCPLTSLSISSTVKEIQQRAFTGQQLEELTIPGSVKKIGRNAFAHNIKWKRLKKLVLEEGIEEIESSAFRYSLLLDTNLPKSLKKLSDTAFRDAETIDKKPVVVKLYTHNPDHLKFNNSSFHEIILIEGLDTNELEDLVEEAKKIDLTNKTDETKKILEDAIKEAEYIINFARLQEEIDKAKLSLQKAIDGLKDKEQTPGEVPGTDPIPGEKPGTRPDPKPEVKPEPKPEKNIFEGIELERQAEDNRYKTAVEISKKNFESAETVILVNGEKEADALAASVLAKEKNAPILLIKKDMTPEEVAKEIERLGAKNIILIGGLNSIQEKAVENLKLDLTRIAGKDRFETAVEIAKAAGKTEKLILANGISLVDALTASSLAQVENRGIILVNKEEIPKVAKELVEKAKDILIVGGENSVKLGVKADRISGKDRFETAVKIAERAFTEPKQIALANSTAYADALVFGGVTGKVEAPILLTNKDKLPQVVKEYLERNKIEKIFVLGGENSISENLFK</sequence>
<dbReference type="Proteomes" id="UP001357733">
    <property type="component" value="Unassembled WGS sequence"/>
</dbReference>
<dbReference type="PANTHER" id="PTHR30032:SF8">
    <property type="entry name" value="GERMINATION-SPECIFIC N-ACETYLMURAMOYL-L-ALANINE AMIDASE"/>
    <property type="match status" value="1"/>
</dbReference>
<keyword evidence="3" id="KW-0732">Signal</keyword>
<accession>A0AAW9MP83</accession>
<evidence type="ECO:0000256" key="2">
    <source>
        <dbReference type="SAM" id="MobiDB-lite"/>
    </source>
</evidence>
<keyword evidence="5" id="KW-1185">Reference proteome</keyword>
<dbReference type="InterPro" id="IPR026906">
    <property type="entry name" value="LRR_5"/>
</dbReference>
<feature type="signal peptide" evidence="3">
    <location>
        <begin position="1"/>
        <end position="26"/>
    </location>
</feature>
<feature type="chain" id="PRO_5043802012" evidence="3">
    <location>
        <begin position="27"/>
        <end position="1410"/>
    </location>
</feature>
<evidence type="ECO:0000313" key="5">
    <source>
        <dbReference type="Proteomes" id="UP001357733"/>
    </source>
</evidence>